<reference evidence="8 9" key="1">
    <citation type="journal article" date="2013" name="Genome Biol.">
        <title>The genome sequence of the most widely cultivated cacao type and its use to identify candidate genes regulating pod color.</title>
        <authorList>
            <person name="Motamayor J.C."/>
            <person name="Mockaitis K."/>
            <person name="Schmutz J."/>
            <person name="Haiminen N."/>
            <person name="Iii D.L."/>
            <person name="Cornejo O."/>
            <person name="Findley S.D."/>
            <person name="Zheng P."/>
            <person name="Utro F."/>
            <person name="Royaert S."/>
            <person name="Saski C."/>
            <person name="Jenkins J."/>
            <person name="Podicheti R."/>
            <person name="Zhao M."/>
            <person name="Scheffler B.E."/>
            <person name="Stack J.C."/>
            <person name="Feltus F.A."/>
            <person name="Mustiga G.M."/>
            <person name="Amores F."/>
            <person name="Phillips W."/>
            <person name="Marelli J.P."/>
            <person name="May G.D."/>
            <person name="Shapiro H."/>
            <person name="Ma J."/>
            <person name="Bustamante C.D."/>
            <person name="Schnell R.J."/>
            <person name="Main D."/>
            <person name="Gilbert D."/>
            <person name="Parida L."/>
            <person name="Kuhn D.N."/>
        </authorList>
    </citation>
    <scope>NUCLEOTIDE SEQUENCE [LARGE SCALE GENOMIC DNA]</scope>
    <source>
        <strain evidence="9">cv. Matina 1-6</strain>
    </source>
</reference>
<evidence type="ECO:0000256" key="2">
    <source>
        <dbReference type="ARBA" id="ARBA00022692"/>
    </source>
</evidence>
<dbReference type="GO" id="GO:0005789">
    <property type="term" value="C:endoplasmic reticulum membrane"/>
    <property type="evidence" value="ECO:0007669"/>
    <property type="project" value="UniProtKB-SubCell"/>
</dbReference>
<dbReference type="SMART" id="SM00724">
    <property type="entry name" value="TLC"/>
    <property type="match status" value="1"/>
</dbReference>
<feature type="transmembrane region" description="Helical" evidence="6">
    <location>
        <begin position="141"/>
        <end position="160"/>
    </location>
</feature>
<evidence type="ECO:0000256" key="6">
    <source>
        <dbReference type="SAM" id="Phobius"/>
    </source>
</evidence>
<dbReference type="PROSITE" id="PS50922">
    <property type="entry name" value="TLC"/>
    <property type="match status" value="1"/>
</dbReference>
<dbReference type="Gramene" id="EOX98257">
    <property type="protein sequence ID" value="EOX98257"/>
    <property type="gene ID" value="TCM_007062"/>
</dbReference>
<accession>A0A061E0W3</accession>
<feature type="transmembrane region" description="Helical" evidence="6">
    <location>
        <begin position="196"/>
        <end position="220"/>
    </location>
</feature>
<name>A0A061E0W3_THECC</name>
<dbReference type="AlphaFoldDB" id="A0A061E0W3"/>
<feature type="domain" description="TLC" evidence="7">
    <location>
        <begin position="65"/>
        <end position="272"/>
    </location>
</feature>
<dbReference type="HOGENOM" id="CLU_028277_5_0_1"/>
<evidence type="ECO:0000256" key="4">
    <source>
        <dbReference type="ARBA" id="ARBA00023136"/>
    </source>
</evidence>
<dbReference type="STRING" id="3641.A0A061E0W3"/>
<dbReference type="GO" id="GO:0050291">
    <property type="term" value="F:sphingosine N-acyltransferase activity"/>
    <property type="evidence" value="ECO:0000318"/>
    <property type="project" value="GO_Central"/>
</dbReference>
<comment type="subcellular location">
    <subcellularLocation>
        <location evidence="1">Endoplasmic reticulum membrane</location>
        <topology evidence="1">Multi-pass membrane protein</topology>
    </subcellularLocation>
</comment>
<evidence type="ECO:0000313" key="8">
    <source>
        <dbReference type="EMBL" id="EOX98257.1"/>
    </source>
</evidence>
<dbReference type="PIRSF" id="PIRSF005225">
    <property type="entry name" value="LAG1_LAC1"/>
    <property type="match status" value="1"/>
</dbReference>
<protein>
    <submittedName>
        <fullName evidence="8">Longevity assurance factor, putative</fullName>
    </submittedName>
</protein>
<dbReference type="PANTHER" id="PTHR12560:SF0">
    <property type="entry name" value="LD18904P"/>
    <property type="match status" value="1"/>
</dbReference>
<keyword evidence="4 5" id="KW-0472">Membrane</keyword>
<evidence type="ECO:0000259" key="7">
    <source>
        <dbReference type="PROSITE" id="PS50922"/>
    </source>
</evidence>
<evidence type="ECO:0000256" key="3">
    <source>
        <dbReference type="ARBA" id="ARBA00022989"/>
    </source>
</evidence>
<dbReference type="eggNOG" id="KOG1607">
    <property type="taxonomic scope" value="Eukaryota"/>
</dbReference>
<sequence length="289" mass="34261">MESFIWSRNAKPDALHFLLAVYFAFGFVAARFFLDKFIFRRLAIWLLSKGSGPLKMNEATQAKIVKCSESMWKLAYYATVETCVLRITYYEPWFRDTKEYFRGWPDQELNLPLSLYYMCQCGFYIYSIAALLTWETRRKDFAVMMSHHIITVILIGYSYVTRFFRIGTIILALHDASDVFMEAAKVFKYSERELGASVFFGLFAISWLLLRLIFFPFWVIRTSSYDVREYLNLSESYPRFLYYVCNTLLLMLLVFHVYWWVLICSMISRQLNNRGKVGEDIRSDSEDDD</sequence>
<proteinExistence type="predicted"/>
<keyword evidence="9" id="KW-1185">Reference proteome</keyword>
<dbReference type="InParanoid" id="A0A061E0W3"/>
<dbReference type="GO" id="GO:0005783">
    <property type="term" value="C:endoplasmic reticulum"/>
    <property type="evidence" value="ECO:0000318"/>
    <property type="project" value="GO_Central"/>
</dbReference>
<dbReference type="OMA" id="FRCHNIG"/>
<feature type="transmembrane region" description="Helical" evidence="6">
    <location>
        <begin position="240"/>
        <end position="261"/>
    </location>
</feature>
<keyword evidence="2 5" id="KW-0812">Transmembrane</keyword>
<dbReference type="Proteomes" id="UP000026915">
    <property type="component" value="Chromosome 2"/>
</dbReference>
<dbReference type="EMBL" id="CM001880">
    <property type="protein sequence ID" value="EOX98257.1"/>
    <property type="molecule type" value="Genomic_DNA"/>
</dbReference>
<feature type="transmembrane region" description="Helical" evidence="6">
    <location>
        <begin position="114"/>
        <end position="134"/>
    </location>
</feature>
<evidence type="ECO:0000313" key="9">
    <source>
        <dbReference type="Proteomes" id="UP000026915"/>
    </source>
</evidence>
<organism evidence="8 9">
    <name type="scientific">Theobroma cacao</name>
    <name type="common">Cacao</name>
    <name type="synonym">Cocoa</name>
    <dbReference type="NCBI Taxonomy" id="3641"/>
    <lineage>
        <taxon>Eukaryota</taxon>
        <taxon>Viridiplantae</taxon>
        <taxon>Streptophyta</taxon>
        <taxon>Embryophyta</taxon>
        <taxon>Tracheophyta</taxon>
        <taxon>Spermatophyta</taxon>
        <taxon>Magnoliopsida</taxon>
        <taxon>eudicotyledons</taxon>
        <taxon>Gunneridae</taxon>
        <taxon>Pentapetalae</taxon>
        <taxon>rosids</taxon>
        <taxon>malvids</taxon>
        <taxon>Malvales</taxon>
        <taxon>Malvaceae</taxon>
        <taxon>Byttnerioideae</taxon>
        <taxon>Theobroma</taxon>
    </lineage>
</organism>
<keyword evidence="3 6" id="KW-1133">Transmembrane helix</keyword>
<feature type="transmembrane region" description="Helical" evidence="6">
    <location>
        <begin position="14"/>
        <end position="34"/>
    </location>
</feature>
<gene>
    <name evidence="8" type="ORF">TCM_007062</name>
</gene>
<evidence type="ECO:0000256" key="1">
    <source>
        <dbReference type="ARBA" id="ARBA00004477"/>
    </source>
</evidence>
<dbReference type="InterPro" id="IPR006634">
    <property type="entry name" value="TLC-dom"/>
</dbReference>
<dbReference type="PANTHER" id="PTHR12560">
    <property type="entry name" value="LONGEVITY ASSURANCE FACTOR 1 LAG1"/>
    <property type="match status" value="1"/>
</dbReference>
<dbReference type="InterPro" id="IPR016439">
    <property type="entry name" value="Lag1/Lac1-like"/>
</dbReference>
<dbReference type="GO" id="GO:0046513">
    <property type="term" value="P:ceramide biosynthetic process"/>
    <property type="evidence" value="ECO:0000318"/>
    <property type="project" value="GO_Central"/>
</dbReference>
<evidence type="ECO:0000256" key="5">
    <source>
        <dbReference type="PROSITE-ProRule" id="PRU00205"/>
    </source>
</evidence>
<dbReference type="FunCoup" id="A0A061E0W3">
    <property type="interactions" value="2904"/>
</dbReference>
<dbReference type="Pfam" id="PF03798">
    <property type="entry name" value="TRAM_LAG1_CLN8"/>
    <property type="match status" value="1"/>
</dbReference>